<evidence type="ECO:0000259" key="2">
    <source>
        <dbReference type="Pfam" id="PF13439"/>
    </source>
</evidence>
<organism evidence="3 4">
    <name type="scientific">Desulfocicer vacuolatum DSM 3385</name>
    <dbReference type="NCBI Taxonomy" id="1121400"/>
    <lineage>
        <taxon>Bacteria</taxon>
        <taxon>Pseudomonadati</taxon>
        <taxon>Thermodesulfobacteriota</taxon>
        <taxon>Desulfobacteria</taxon>
        <taxon>Desulfobacterales</taxon>
        <taxon>Desulfobacteraceae</taxon>
        <taxon>Desulfocicer</taxon>
    </lineage>
</organism>
<evidence type="ECO:0000259" key="1">
    <source>
        <dbReference type="Pfam" id="PF00534"/>
    </source>
</evidence>
<accession>A0A1W2BTW3</accession>
<feature type="domain" description="Glycosyltransferase subfamily 4-like N-terminal" evidence="2">
    <location>
        <begin position="17"/>
        <end position="149"/>
    </location>
</feature>
<dbReference type="RefSeq" id="WP_084068995.1">
    <property type="nucleotide sequence ID" value="NZ_FWXY01000009.1"/>
</dbReference>
<dbReference type="Pfam" id="PF13439">
    <property type="entry name" value="Glyco_transf_4"/>
    <property type="match status" value="1"/>
</dbReference>
<dbReference type="Pfam" id="PF00534">
    <property type="entry name" value="Glycos_transf_1"/>
    <property type="match status" value="1"/>
</dbReference>
<dbReference type="InterPro" id="IPR028098">
    <property type="entry name" value="Glyco_trans_4-like_N"/>
</dbReference>
<sequence>MPKITHVFKTYFPETNGGLEEAIRQIGRHSIRDGYRVEVVAAGAKSYELSTPDNITVKFHESLWDLYSNPVSLPFMKQFKTICKNTDILHFHFTWPTAEILTLIHSVSNPMVVTFHCDIHKNKFLKTLYRPIMKRFLKRADKICVTSRNLFLNTPCLHEFQRKVEEVPLWLDEQRFSGLSGPDKTIIDFVKECKPYGLFAGVLRWYKGLEILLEASRKFNGDIVIVGKGSLYRQLKKQIKKENLNHVHLLGFQSDSNLKYLIQNCRFVVLPSITPAEAFGQILLEGLYFSKPLISTELGTGTSLVNRHNRTGLVVKPGNVASLASAMNRMCLDELLHERLTSGTFYHYKMNFSEAVQGKKYSQIYESLTE</sequence>
<evidence type="ECO:0000313" key="4">
    <source>
        <dbReference type="Proteomes" id="UP000192418"/>
    </source>
</evidence>
<reference evidence="3 4" key="1">
    <citation type="submission" date="2017-04" db="EMBL/GenBank/DDBJ databases">
        <authorList>
            <person name="Afonso C.L."/>
            <person name="Miller P.J."/>
            <person name="Scott M.A."/>
            <person name="Spackman E."/>
            <person name="Goraichik I."/>
            <person name="Dimitrov K.M."/>
            <person name="Suarez D.L."/>
            <person name="Swayne D.E."/>
        </authorList>
    </citation>
    <scope>NUCLEOTIDE SEQUENCE [LARGE SCALE GENOMIC DNA]</scope>
    <source>
        <strain evidence="3 4">DSM 3385</strain>
    </source>
</reference>
<keyword evidence="4" id="KW-1185">Reference proteome</keyword>
<dbReference type="GO" id="GO:0016757">
    <property type="term" value="F:glycosyltransferase activity"/>
    <property type="evidence" value="ECO:0007669"/>
    <property type="project" value="UniProtKB-KW"/>
</dbReference>
<evidence type="ECO:0000313" key="3">
    <source>
        <dbReference type="EMBL" id="SMC76329.1"/>
    </source>
</evidence>
<dbReference type="SUPFAM" id="SSF53756">
    <property type="entry name" value="UDP-Glycosyltransferase/glycogen phosphorylase"/>
    <property type="match status" value="1"/>
</dbReference>
<dbReference type="Gene3D" id="3.40.50.2000">
    <property type="entry name" value="Glycogen Phosphorylase B"/>
    <property type="match status" value="2"/>
</dbReference>
<gene>
    <name evidence="3" type="ORF">SAMN02746065_109127</name>
</gene>
<keyword evidence="3" id="KW-0328">Glycosyltransferase</keyword>
<dbReference type="PANTHER" id="PTHR45947:SF3">
    <property type="entry name" value="SULFOQUINOVOSYL TRANSFERASE SQD2"/>
    <property type="match status" value="1"/>
</dbReference>
<name>A0A1W2BTW3_9BACT</name>
<protein>
    <submittedName>
        <fullName evidence="3">Rhamnosyl/mannosyltransferase</fullName>
    </submittedName>
</protein>
<feature type="domain" description="Glycosyl transferase family 1" evidence="1">
    <location>
        <begin position="192"/>
        <end position="341"/>
    </location>
</feature>
<dbReference type="Proteomes" id="UP000192418">
    <property type="component" value="Unassembled WGS sequence"/>
</dbReference>
<dbReference type="EMBL" id="FWXY01000009">
    <property type="protein sequence ID" value="SMC76329.1"/>
    <property type="molecule type" value="Genomic_DNA"/>
</dbReference>
<dbReference type="AlphaFoldDB" id="A0A1W2BTW3"/>
<dbReference type="InterPro" id="IPR001296">
    <property type="entry name" value="Glyco_trans_1"/>
</dbReference>
<proteinExistence type="predicted"/>
<dbReference type="InterPro" id="IPR050194">
    <property type="entry name" value="Glycosyltransferase_grp1"/>
</dbReference>
<dbReference type="PANTHER" id="PTHR45947">
    <property type="entry name" value="SULFOQUINOVOSYL TRANSFERASE SQD2"/>
    <property type="match status" value="1"/>
</dbReference>
<dbReference type="STRING" id="1121400.SAMN02746065_109127"/>
<keyword evidence="3" id="KW-0808">Transferase</keyword>
<dbReference type="OrthoDB" id="9790710at2"/>